<evidence type="ECO:0000256" key="10">
    <source>
        <dbReference type="ARBA" id="ARBA00030775"/>
    </source>
</evidence>
<gene>
    <name evidence="14" type="ORF">C4K68_15940</name>
</gene>
<evidence type="ECO:0000313" key="14">
    <source>
        <dbReference type="EMBL" id="PPC76338.1"/>
    </source>
</evidence>
<evidence type="ECO:0000256" key="4">
    <source>
        <dbReference type="ARBA" id="ARBA00022481"/>
    </source>
</evidence>
<comment type="subcellular location">
    <subcellularLocation>
        <location evidence="1">Cell inner membrane</location>
        <topology evidence="1">Single-pass membrane protein</topology>
    </subcellularLocation>
</comment>
<name>A0A2S5KNH1_9PROT</name>
<dbReference type="GO" id="GO:0005886">
    <property type="term" value="C:plasma membrane"/>
    <property type="evidence" value="ECO:0007669"/>
    <property type="project" value="UniProtKB-SubCell"/>
</dbReference>
<dbReference type="OrthoDB" id="6182870at2"/>
<dbReference type="InterPro" id="IPR022346">
    <property type="entry name" value="T2SS_GspH"/>
</dbReference>
<evidence type="ECO:0000256" key="11">
    <source>
        <dbReference type="SAM" id="MobiDB-lite"/>
    </source>
</evidence>
<dbReference type="SUPFAM" id="SSF54523">
    <property type="entry name" value="Pili subunits"/>
    <property type="match status" value="1"/>
</dbReference>
<dbReference type="Pfam" id="PF12019">
    <property type="entry name" value="GspH"/>
    <property type="match status" value="1"/>
</dbReference>
<evidence type="ECO:0000259" key="13">
    <source>
        <dbReference type="Pfam" id="PF12019"/>
    </source>
</evidence>
<proteinExistence type="inferred from homology"/>
<comment type="caution">
    <text evidence="14">The sequence shown here is derived from an EMBL/GenBank/DDBJ whole genome shotgun (WGS) entry which is preliminary data.</text>
</comment>
<keyword evidence="4" id="KW-0488">Methylation</keyword>
<dbReference type="Pfam" id="PF07963">
    <property type="entry name" value="N_methyl"/>
    <property type="match status" value="1"/>
</dbReference>
<keyword evidence="3" id="KW-1003">Cell membrane</keyword>
<organism evidence="14 15">
    <name type="scientific">Proteobacteria bacterium 228</name>
    <dbReference type="NCBI Taxonomy" id="2083153"/>
    <lineage>
        <taxon>Bacteria</taxon>
        <taxon>Pseudomonadati</taxon>
        <taxon>Pseudomonadota</taxon>
    </lineage>
</organism>
<evidence type="ECO:0000256" key="5">
    <source>
        <dbReference type="ARBA" id="ARBA00022519"/>
    </source>
</evidence>
<keyword evidence="6 12" id="KW-0812">Transmembrane</keyword>
<evidence type="ECO:0000256" key="1">
    <source>
        <dbReference type="ARBA" id="ARBA00004377"/>
    </source>
</evidence>
<protein>
    <recommendedName>
        <fullName evidence="2">Type II secretion system protein H</fullName>
    </recommendedName>
    <alternativeName>
        <fullName evidence="10">General secretion pathway protein H</fullName>
    </alternativeName>
</protein>
<keyword evidence="7 12" id="KW-1133">Transmembrane helix</keyword>
<feature type="region of interest" description="Disordered" evidence="11">
    <location>
        <begin position="166"/>
        <end position="193"/>
    </location>
</feature>
<dbReference type="NCBIfam" id="TIGR02532">
    <property type="entry name" value="IV_pilin_GFxxxE"/>
    <property type="match status" value="1"/>
</dbReference>
<evidence type="ECO:0000256" key="12">
    <source>
        <dbReference type="SAM" id="Phobius"/>
    </source>
</evidence>
<evidence type="ECO:0000256" key="6">
    <source>
        <dbReference type="ARBA" id="ARBA00022692"/>
    </source>
</evidence>
<evidence type="ECO:0000256" key="9">
    <source>
        <dbReference type="ARBA" id="ARBA00025772"/>
    </source>
</evidence>
<feature type="transmembrane region" description="Helical" evidence="12">
    <location>
        <begin position="16"/>
        <end position="34"/>
    </location>
</feature>
<keyword evidence="5" id="KW-0997">Cell inner membrane</keyword>
<comment type="similarity">
    <text evidence="9">Belongs to the GSP H family.</text>
</comment>
<feature type="domain" description="General secretion pathway GspH" evidence="13">
    <location>
        <begin position="47"/>
        <end position="160"/>
    </location>
</feature>
<dbReference type="Proteomes" id="UP000238196">
    <property type="component" value="Unassembled WGS sequence"/>
</dbReference>
<evidence type="ECO:0000256" key="3">
    <source>
        <dbReference type="ARBA" id="ARBA00022475"/>
    </source>
</evidence>
<reference evidence="14 15" key="1">
    <citation type="submission" date="2018-02" db="EMBL/GenBank/DDBJ databases">
        <title>novel marine gammaproteobacteria from coastal saline agro ecosystem.</title>
        <authorList>
            <person name="Krishnan R."/>
            <person name="Ramesh Kumar N."/>
        </authorList>
    </citation>
    <scope>NUCLEOTIDE SEQUENCE [LARGE SCALE GENOMIC DNA]</scope>
    <source>
        <strain evidence="14 15">228</strain>
    </source>
</reference>
<evidence type="ECO:0000256" key="8">
    <source>
        <dbReference type="ARBA" id="ARBA00023136"/>
    </source>
</evidence>
<keyword evidence="8 12" id="KW-0472">Membrane</keyword>
<accession>A0A2S5KNH1</accession>
<dbReference type="AlphaFoldDB" id="A0A2S5KNH1"/>
<dbReference type="InterPro" id="IPR012902">
    <property type="entry name" value="N_methyl_site"/>
</dbReference>
<sequence length="193" mass="21101">MFCKPTTSQGFTLTEAMVTLALFATIATFAAPSFSDLMIKYRIKAQTDQLYSALYTARIHAVDSRHQTVLCPSTDGFSCNTSWEHDWILFEDRNENKQRDTDEPLISTLSGSHPSISTSYHVRHVAFSRAGSTSNFGTFTICPPDRSADKANAVILSISGRPRYAVDSNNDGIKESGKNSNISCAQASATQSS</sequence>
<evidence type="ECO:0000256" key="7">
    <source>
        <dbReference type="ARBA" id="ARBA00022989"/>
    </source>
</evidence>
<dbReference type="InterPro" id="IPR045584">
    <property type="entry name" value="Pilin-like"/>
</dbReference>
<feature type="compositionally biased region" description="Polar residues" evidence="11">
    <location>
        <begin position="178"/>
        <end position="193"/>
    </location>
</feature>
<dbReference type="GO" id="GO:0015627">
    <property type="term" value="C:type II protein secretion system complex"/>
    <property type="evidence" value="ECO:0007669"/>
    <property type="project" value="InterPro"/>
</dbReference>
<evidence type="ECO:0000256" key="2">
    <source>
        <dbReference type="ARBA" id="ARBA00021549"/>
    </source>
</evidence>
<dbReference type="EMBL" id="PRLP01000053">
    <property type="protein sequence ID" value="PPC76338.1"/>
    <property type="molecule type" value="Genomic_DNA"/>
</dbReference>
<dbReference type="GO" id="GO:0015628">
    <property type="term" value="P:protein secretion by the type II secretion system"/>
    <property type="evidence" value="ECO:0007669"/>
    <property type="project" value="InterPro"/>
</dbReference>
<dbReference type="Gene3D" id="3.55.40.10">
    <property type="entry name" value="minor pseudopilin epsh domain"/>
    <property type="match status" value="1"/>
</dbReference>
<evidence type="ECO:0000313" key="15">
    <source>
        <dbReference type="Proteomes" id="UP000238196"/>
    </source>
</evidence>